<keyword evidence="1" id="KW-0812">Transmembrane</keyword>
<dbReference type="AlphaFoldDB" id="L0JZI2"/>
<dbReference type="EMBL" id="CP003929">
    <property type="protein sequence ID" value="AGB37710.1"/>
    <property type="molecule type" value="Genomic_DNA"/>
</dbReference>
<evidence type="ECO:0000313" key="3">
    <source>
        <dbReference type="Proteomes" id="UP000010878"/>
    </source>
</evidence>
<dbReference type="RefSeq" id="WP_015321154.1">
    <property type="nucleotide sequence ID" value="NC_019974.1"/>
</dbReference>
<name>L0JZI2_9EURY</name>
<accession>L0JZI2</accession>
<feature type="transmembrane region" description="Helical" evidence="1">
    <location>
        <begin position="22"/>
        <end position="47"/>
    </location>
</feature>
<keyword evidence="3" id="KW-1185">Reference proteome</keyword>
<evidence type="ECO:0000256" key="1">
    <source>
        <dbReference type="SAM" id="Phobius"/>
    </source>
</evidence>
<dbReference type="GeneID" id="54763867"/>
<reference evidence="2 3" key="1">
    <citation type="submission" date="2012-11" db="EMBL/GenBank/DDBJ databases">
        <title>FINISHED of Natronococcus occultus SP4, DSM 3396.</title>
        <authorList>
            <consortium name="DOE Joint Genome Institute"/>
            <person name="Eisen J."/>
            <person name="Huntemann M."/>
            <person name="Wei C.-L."/>
            <person name="Han J."/>
            <person name="Detter J.C."/>
            <person name="Han C."/>
            <person name="Tapia R."/>
            <person name="Chen A."/>
            <person name="Kyrpides N."/>
            <person name="Mavromatis K."/>
            <person name="Markowitz V."/>
            <person name="Szeto E."/>
            <person name="Ivanova N."/>
            <person name="Mikhailova N."/>
            <person name="Ovchinnikova G."/>
            <person name="Pagani I."/>
            <person name="Pati A."/>
            <person name="Goodwin L."/>
            <person name="Nordberg H.P."/>
            <person name="Cantor M.N."/>
            <person name="Hua S.X."/>
            <person name="Woyke T."/>
            <person name="Eisen J."/>
            <person name="Klenk H.-P."/>
            <person name="Klenk H.-P."/>
        </authorList>
    </citation>
    <scope>NUCLEOTIDE SEQUENCE [LARGE SCALE GENOMIC DNA]</scope>
    <source>
        <strain evidence="2 3">SP4</strain>
    </source>
</reference>
<dbReference type="KEGG" id="nou:Natoc_1920"/>
<sequence length="48" mass="5171">MSTQHDPLEFDQENARFAATGLAVWLALTVLAIVVLLLFGPAISAIFV</sequence>
<dbReference type="eggNOG" id="arCOG11146">
    <property type="taxonomic scope" value="Archaea"/>
</dbReference>
<evidence type="ECO:0000313" key="2">
    <source>
        <dbReference type="EMBL" id="AGB37710.1"/>
    </source>
</evidence>
<dbReference type="Proteomes" id="UP000010878">
    <property type="component" value="Chromosome"/>
</dbReference>
<keyword evidence="1" id="KW-1133">Transmembrane helix</keyword>
<dbReference type="HOGENOM" id="CLU_213594_0_0_2"/>
<keyword evidence="1" id="KW-0472">Membrane</keyword>
<protein>
    <submittedName>
        <fullName evidence="2">Uncharacterized protein</fullName>
    </submittedName>
</protein>
<organism evidence="2 3">
    <name type="scientific">Natronococcus occultus SP4</name>
    <dbReference type="NCBI Taxonomy" id="694430"/>
    <lineage>
        <taxon>Archaea</taxon>
        <taxon>Methanobacteriati</taxon>
        <taxon>Methanobacteriota</taxon>
        <taxon>Stenosarchaea group</taxon>
        <taxon>Halobacteria</taxon>
        <taxon>Halobacteriales</taxon>
        <taxon>Natrialbaceae</taxon>
        <taxon>Natronococcus</taxon>
    </lineage>
</organism>
<proteinExistence type="predicted"/>
<gene>
    <name evidence="2" type="ORF">Natoc_1920</name>
</gene>